<dbReference type="GO" id="GO:0051539">
    <property type="term" value="F:4 iron, 4 sulfur cluster binding"/>
    <property type="evidence" value="ECO:0007669"/>
    <property type="project" value="TreeGrafter"/>
</dbReference>
<dbReference type="InterPro" id="IPR006638">
    <property type="entry name" value="Elp3/MiaA/NifB-like_rSAM"/>
</dbReference>
<dbReference type="GO" id="GO:0006779">
    <property type="term" value="P:porphyrin-containing compound biosynthetic process"/>
    <property type="evidence" value="ECO:0007669"/>
    <property type="project" value="TreeGrafter"/>
</dbReference>
<keyword evidence="2" id="KW-0560">Oxidoreductase</keyword>
<dbReference type="InterPro" id="IPR007197">
    <property type="entry name" value="rSAM"/>
</dbReference>
<dbReference type="GO" id="GO:0005737">
    <property type="term" value="C:cytoplasm"/>
    <property type="evidence" value="ECO:0007669"/>
    <property type="project" value="TreeGrafter"/>
</dbReference>
<dbReference type="SMART" id="SM00729">
    <property type="entry name" value="Elp3"/>
    <property type="match status" value="1"/>
</dbReference>
<dbReference type="Gene3D" id="3.80.30.20">
    <property type="entry name" value="tm_1862 like domain"/>
    <property type="match status" value="1"/>
</dbReference>
<dbReference type="InterPro" id="IPR058240">
    <property type="entry name" value="rSAM_sf"/>
</dbReference>
<dbReference type="EMBL" id="JACRSS010000001">
    <property type="protein sequence ID" value="MBC8537701.1"/>
    <property type="molecule type" value="Genomic_DNA"/>
</dbReference>
<dbReference type="Pfam" id="PF04055">
    <property type="entry name" value="Radical_SAM"/>
    <property type="match status" value="1"/>
</dbReference>
<dbReference type="SUPFAM" id="SSF102114">
    <property type="entry name" value="Radical SAM enzymes"/>
    <property type="match status" value="1"/>
</dbReference>
<dbReference type="AlphaFoldDB" id="A0A926DH11"/>
<dbReference type="InterPro" id="IPR034505">
    <property type="entry name" value="Coproporphyrinogen-III_oxidase"/>
</dbReference>
<proteinExistence type="predicted"/>
<dbReference type="CDD" id="cd01335">
    <property type="entry name" value="Radical_SAM"/>
    <property type="match status" value="1"/>
</dbReference>
<comment type="caution">
    <text evidence="2">The sequence shown here is derived from an EMBL/GenBank/DDBJ whole genome shotgun (WGS) entry which is preliminary data.</text>
</comment>
<dbReference type="InterPro" id="IPR023404">
    <property type="entry name" value="rSAM_horseshoe"/>
</dbReference>
<dbReference type="InterPro" id="IPR023995">
    <property type="entry name" value="HemZ"/>
</dbReference>
<dbReference type="RefSeq" id="WP_249279576.1">
    <property type="nucleotide sequence ID" value="NZ_JACRSS010000001.1"/>
</dbReference>
<protein>
    <submittedName>
        <fullName evidence="2">Coproporphyrinogen dehydrogenase HemZ</fullName>
        <ecNumber evidence="2">1.3.98.3</ecNumber>
    </submittedName>
</protein>
<name>A0A926DH11_9FIRM</name>
<dbReference type="EC" id="1.3.98.3" evidence="2"/>
<accession>A0A926DH11</accession>
<gene>
    <name evidence="2" type="primary">hemZ</name>
    <name evidence="2" type="ORF">H8693_01990</name>
</gene>
<evidence type="ECO:0000259" key="1">
    <source>
        <dbReference type="PROSITE" id="PS51918"/>
    </source>
</evidence>
<evidence type="ECO:0000313" key="3">
    <source>
        <dbReference type="Proteomes" id="UP000617951"/>
    </source>
</evidence>
<feature type="domain" description="Radical SAM core" evidence="1">
    <location>
        <begin position="163"/>
        <end position="395"/>
    </location>
</feature>
<dbReference type="PROSITE" id="PS51918">
    <property type="entry name" value="RADICAL_SAM"/>
    <property type="match status" value="1"/>
</dbReference>
<dbReference type="SFLD" id="SFLDF00310">
    <property type="entry name" value="oxygen-independent_coproporphy"/>
    <property type="match status" value="1"/>
</dbReference>
<dbReference type="Proteomes" id="UP000617951">
    <property type="component" value="Unassembled WGS sequence"/>
</dbReference>
<dbReference type="PANTHER" id="PTHR13932:SF1">
    <property type="entry name" value="OXYGEN-INDEPENDENT COPROPORPHYRINOGEN-III OXIDASE-LIKE PROTEIN HEMZ"/>
    <property type="match status" value="1"/>
</dbReference>
<dbReference type="NCBIfam" id="TIGR03994">
    <property type="entry name" value="rSAM_HemZ"/>
    <property type="match status" value="1"/>
</dbReference>
<reference evidence="2" key="1">
    <citation type="submission" date="2020-08" db="EMBL/GenBank/DDBJ databases">
        <title>Genome public.</title>
        <authorList>
            <person name="Liu C."/>
            <person name="Sun Q."/>
        </authorList>
    </citation>
    <scope>NUCLEOTIDE SEQUENCE</scope>
    <source>
        <strain evidence="2">NSJ-63</strain>
    </source>
</reference>
<organism evidence="2 3">
    <name type="scientific">Guopingia tenuis</name>
    <dbReference type="NCBI Taxonomy" id="2763656"/>
    <lineage>
        <taxon>Bacteria</taxon>
        <taxon>Bacillati</taxon>
        <taxon>Bacillota</taxon>
        <taxon>Clostridia</taxon>
        <taxon>Christensenellales</taxon>
        <taxon>Christensenellaceae</taxon>
        <taxon>Guopingia</taxon>
    </lineage>
</organism>
<evidence type="ECO:0000313" key="2">
    <source>
        <dbReference type="EMBL" id="MBC8537701.1"/>
    </source>
</evidence>
<dbReference type="PANTHER" id="PTHR13932">
    <property type="entry name" value="COPROPORPHYRINIGEN III OXIDASE"/>
    <property type="match status" value="1"/>
</dbReference>
<dbReference type="SFLD" id="SFLDG01065">
    <property type="entry name" value="anaerobic_coproporphyrinogen-I"/>
    <property type="match status" value="1"/>
</dbReference>
<keyword evidence="3" id="KW-1185">Reference proteome</keyword>
<dbReference type="GO" id="GO:0051989">
    <property type="term" value="F:coproporphyrinogen dehydrogenase activity"/>
    <property type="evidence" value="ECO:0007669"/>
    <property type="project" value="UniProtKB-EC"/>
</dbReference>
<dbReference type="SFLD" id="SFLDG01082">
    <property type="entry name" value="B12-binding_domain_containing"/>
    <property type="match status" value="1"/>
</dbReference>
<dbReference type="SFLD" id="SFLDS00029">
    <property type="entry name" value="Radical_SAM"/>
    <property type="match status" value="1"/>
</dbReference>
<sequence>MVVLNTNTPEFSNDLCDEIRLFFDVRKIAYEDTILAGGYTIWHRQDAENPFFHTCRVYRDGSPAGEAAYEAEAAEPSSVLQYKKMRKRAAKICIYRALVKAAGEEKPWGSLTGIRPTKLMRETWEKEGQAEAERLFREEFDVSQPKIRLLESICGVQRPVIDSVTPTELDIYIGIPFCTSRCAYCSFSSALTSKKGDREREYVDALLREIGLLREIIGGYHVRSVYIGGGTPTALVPEQLERVVRAGAEFAAPEFTVEAGRPDTITAQKLDILKSMGVNRISINPQTTCDATLERIGRSHSAREFFAAAELARRYDFQAVNMDLILGLPGETPEMFLSSVKDVMTQNPENITVHTLAIKRASAFGMANAHRFASGAQAEQMLSESMARLAEGGYAPYYMYRQKYMTGNLENIGYARPGTECIYNIDIMEETCSILAFGAGAISKRVFPSAQTRIERAPCVKDIPGYIARVEEMAERKKKLFCEPV</sequence>